<reference evidence="7" key="1">
    <citation type="submission" date="2020-08" db="EMBL/GenBank/DDBJ databases">
        <title>Genome public.</title>
        <authorList>
            <person name="Liu C."/>
            <person name="Sun Q."/>
        </authorList>
    </citation>
    <scope>NUCLEOTIDE SEQUENCE</scope>
    <source>
        <strain evidence="7">NSJ-63</strain>
    </source>
</reference>
<dbReference type="InterPro" id="IPR029063">
    <property type="entry name" value="SAM-dependent_MTases_sf"/>
</dbReference>
<feature type="binding site" evidence="4">
    <location>
        <position position="310"/>
    </location>
    <ligand>
        <name>S-adenosyl-L-methionine</name>
        <dbReference type="ChEBI" id="CHEBI:59789"/>
    </ligand>
</feature>
<dbReference type="PANTHER" id="PTHR11061">
    <property type="entry name" value="RNA M5U METHYLTRANSFERASE"/>
    <property type="match status" value="1"/>
</dbReference>
<keyword evidence="2 4" id="KW-0808">Transferase</keyword>
<dbReference type="GO" id="GO:0070041">
    <property type="term" value="F:rRNA (uridine-C5-)-methyltransferase activity"/>
    <property type="evidence" value="ECO:0007669"/>
    <property type="project" value="TreeGrafter"/>
</dbReference>
<keyword evidence="8" id="KW-1185">Reference proteome</keyword>
<dbReference type="EC" id="2.1.1.190" evidence="7"/>
<feature type="domain" description="TRAM" evidence="6">
    <location>
        <begin position="1"/>
        <end position="59"/>
    </location>
</feature>
<evidence type="ECO:0000256" key="4">
    <source>
        <dbReference type="PROSITE-ProRule" id="PRU01024"/>
    </source>
</evidence>
<keyword evidence="3 4" id="KW-0949">S-adenosyl-L-methionine</keyword>
<dbReference type="Pfam" id="PF01938">
    <property type="entry name" value="TRAM"/>
    <property type="match status" value="1"/>
</dbReference>
<dbReference type="FunFam" id="2.40.50.1070:FF:000003">
    <property type="entry name" value="23S rRNA (Uracil-5-)-methyltransferase RumA"/>
    <property type="match status" value="1"/>
</dbReference>
<evidence type="ECO:0000313" key="8">
    <source>
        <dbReference type="Proteomes" id="UP000617951"/>
    </source>
</evidence>
<dbReference type="RefSeq" id="WP_249280446.1">
    <property type="nucleotide sequence ID" value="NZ_JACRSS010000003.1"/>
</dbReference>
<dbReference type="Proteomes" id="UP000617951">
    <property type="component" value="Unassembled WGS sequence"/>
</dbReference>
<feature type="active site" description="Nucleophile" evidence="4">
    <location>
        <position position="406"/>
    </location>
</feature>
<comment type="similarity">
    <text evidence="4">Belongs to the class I-like SAM-binding methyltransferase superfamily. RNA M5U methyltransferase family.</text>
</comment>
<feature type="binding site" evidence="4">
    <location>
        <position position="379"/>
    </location>
    <ligand>
        <name>S-adenosyl-L-methionine</name>
        <dbReference type="ChEBI" id="CHEBI:59789"/>
    </ligand>
</feature>
<dbReference type="Gene3D" id="2.40.50.1070">
    <property type="match status" value="1"/>
</dbReference>
<dbReference type="CDD" id="cd02440">
    <property type="entry name" value="AdoMet_MTases"/>
    <property type="match status" value="1"/>
</dbReference>
<dbReference type="GO" id="GO:0070475">
    <property type="term" value="P:rRNA base methylation"/>
    <property type="evidence" value="ECO:0007669"/>
    <property type="project" value="TreeGrafter"/>
</dbReference>
<dbReference type="FunFam" id="3.40.50.150:FF:000009">
    <property type="entry name" value="23S rRNA (Uracil(1939)-C(5))-methyltransferase RlmD"/>
    <property type="match status" value="1"/>
</dbReference>
<evidence type="ECO:0000313" key="7">
    <source>
        <dbReference type="EMBL" id="MBC8538745.1"/>
    </source>
</evidence>
<protein>
    <submittedName>
        <fullName evidence="7">23S rRNA (Uracil(1939)-C(5))-methyltransferase RlmD</fullName>
        <ecNumber evidence="7">2.1.1.190</ecNumber>
    </submittedName>
</protein>
<feature type="binding site" evidence="4">
    <location>
        <position position="281"/>
    </location>
    <ligand>
        <name>S-adenosyl-L-methionine</name>
        <dbReference type="ChEBI" id="CHEBI:59789"/>
    </ligand>
</feature>
<dbReference type="PROSITE" id="PS51687">
    <property type="entry name" value="SAM_MT_RNA_M5U"/>
    <property type="match status" value="1"/>
</dbReference>
<dbReference type="InterPro" id="IPR010280">
    <property type="entry name" value="U5_MeTrfase_fam"/>
</dbReference>
<evidence type="ECO:0000256" key="2">
    <source>
        <dbReference type="ARBA" id="ARBA00022679"/>
    </source>
</evidence>
<evidence type="ECO:0000256" key="1">
    <source>
        <dbReference type="ARBA" id="ARBA00022603"/>
    </source>
</evidence>
<dbReference type="AlphaFoldDB" id="A0A926HX63"/>
<dbReference type="Gene3D" id="2.40.50.140">
    <property type="entry name" value="Nucleic acid-binding proteins"/>
    <property type="match status" value="1"/>
</dbReference>
<comment type="caution">
    <text evidence="7">The sequence shown here is derived from an EMBL/GenBank/DDBJ whole genome shotgun (WGS) entry which is preliminary data.</text>
</comment>
<feature type="binding site" evidence="4">
    <location>
        <position position="331"/>
    </location>
    <ligand>
        <name>S-adenosyl-L-methionine</name>
        <dbReference type="ChEBI" id="CHEBI:59789"/>
    </ligand>
</feature>
<organism evidence="7 8">
    <name type="scientific">Guopingia tenuis</name>
    <dbReference type="NCBI Taxonomy" id="2763656"/>
    <lineage>
        <taxon>Bacteria</taxon>
        <taxon>Bacillati</taxon>
        <taxon>Bacillota</taxon>
        <taxon>Clostridia</taxon>
        <taxon>Christensenellales</taxon>
        <taxon>Christensenellaceae</taxon>
        <taxon>Guopingia</taxon>
    </lineage>
</organism>
<dbReference type="NCBIfam" id="TIGR00479">
    <property type="entry name" value="rumA"/>
    <property type="match status" value="1"/>
</dbReference>
<dbReference type="PANTHER" id="PTHR11061:SF30">
    <property type="entry name" value="TRNA (URACIL(54)-C(5))-METHYLTRANSFERASE"/>
    <property type="match status" value="1"/>
</dbReference>
<sequence>MLTKNQMAEIEISDITVDGLGVGRVDGMAVFVADMLPGEKGDIKIIKTAKNYAVGRSESVTEVSPEREVPVCKVFRECGGCTLQHLSYIGQLGIKHERVKSCMEKIAKCPVPVNFPLPAKQPLRYRNKTAFPVHRGENGVEIGCYKAHSHTVVDAKVCFLQSERADVCVEAVRRWMQEYDVPAYDETTGEGLVRHVVVRVTSYGDIMVALVINGTVIPHQRELVRALRLNVPEILSILLNTNRERGNVILGRETQVIFGTDRLVETIKGLDFSISLHTFLQVNHAQTELLYTQVLKFAKIFPDEVVADLYCGAGTISLLAAQLAQKVVGIEIVPEAVADARANAQANNIENAEFLLGDCAEIFPQILEKEGRLDVIIADPPRKGMDARVIRAISDSAAKRLVYVSCDPATLARDTALLMEQGWAAQVCQPVDMFPQTTNIETVLLFSREA</sequence>
<dbReference type="Pfam" id="PF05958">
    <property type="entry name" value="tRNA_U5-meth_tr"/>
    <property type="match status" value="1"/>
</dbReference>
<dbReference type="EMBL" id="JACRSS010000003">
    <property type="protein sequence ID" value="MBC8538745.1"/>
    <property type="molecule type" value="Genomic_DNA"/>
</dbReference>
<dbReference type="PROSITE" id="PS01230">
    <property type="entry name" value="TRMA_1"/>
    <property type="match status" value="1"/>
</dbReference>
<dbReference type="PROSITE" id="PS50926">
    <property type="entry name" value="TRAM"/>
    <property type="match status" value="1"/>
</dbReference>
<feature type="active site" evidence="5">
    <location>
        <position position="406"/>
    </location>
</feature>
<evidence type="ECO:0000259" key="6">
    <source>
        <dbReference type="PROSITE" id="PS50926"/>
    </source>
</evidence>
<gene>
    <name evidence="7" type="primary">rlmD</name>
    <name evidence="7" type="ORF">H8693_07330</name>
</gene>
<dbReference type="SUPFAM" id="SSF53335">
    <property type="entry name" value="S-adenosyl-L-methionine-dependent methyltransferases"/>
    <property type="match status" value="1"/>
</dbReference>
<dbReference type="InterPro" id="IPR012340">
    <property type="entry name" value="NA-bd_OB-fold"/>
</dbReference>
<dbReference type="SUPFAM" id="SSF50249">
    <property type="entry name" value="Nucleic acid-binding proteins"/>
    <property type="match status" value="1"/>
</dbReference>
<proteinExistence type="inferred from homology"/>
<name>A0A926HX63_9FIRM</name>
<dbReference type="InterPro" id="IPR002792">
    <property type="entry name" value="TRAM_dom"/>
</dbReference>
<accession>A0A926HX63</accession>
<dbReference type="InterPro" id="IPR030390">
    <property type="entry name" value="MeTrfase_TrmA_AS"/>
</dbReference>
<evidence type="ECO:0000256" key="3">
    <source>
        <dbReference type="ARBA" id="ARBA00022691"/>
    </source>
</evidence>
<dbReference type="Gene3D" id="3.40.50.150">
    <property type="entry name" value="Vaccinia Virus protein VP39"/>
    <property type="match status" value="1"/>
</dbReference>
<keyword evidence="1 4" id="KW-0489">Methyltransferase</keyword>
<evidence type="ECO:0000256" key="5">
    <source>
        <dbReference type="PROSITE-ProRule" id="PRU10015"/>
    </source>
</evidence>